<feature type="compositionally biased region" description="Polar residues" evidence="1">
    <location>
        <begin position="16"/>
        <end position="30"/>
    </location>
</feature>
<protein>
    <submittedName>
        <fullName evidence="2">Uncharacterized protein</fullName>
    </submittedName>
</protein>
<evidence type="ECO:0000313" key="2">
    <source>
        <dbReference type="EMBL" id="GAA0167017.1"/>
    </source>
</evidence>
<accession>A0AAV3QSC6</accession>
<dbReference type="EMBL" id="BAABME010005935">
    <property type="protein sequence ID" value="GAA0167017.1"/>
    <property type="molecule type" value="Genomic_DNA"/>
</dbReference>
<proteinExistence type="predicted"/>
<feature type="region of interest" description="Disordered" evidence="1">
    <location>
        <begin position="1"/>
        <end position="30"/>
    </location>
</feature>
<name>A0AAV3QSC6_LITER</name>
<dbReference type="Proteomes" id="UP001454036">
    <property type="component" value="Unassembled WGS sequence"/>
</dbReference>
<organism evidence="2 3">
    <name type="scientific">Lithospermum erythrorhizon</name>
    <name type="common">Purple gromwell</name>
    <name type="synonym">Lithospermum officinale var. erythrorhizon</name>
    <dbReference type="NCBI Taxonomy" id="34254"/>
    <lineage>
        <taxon>Eukaryota</taxon>
        <taxon>Viridiplantae</taxon>
        <taxon>Streptophyta</taxon>
        <taxon>Embryophyta</taxon>
        <taxon>Tracheophyta</taxon>
        <taxon>Spermatophyta</taxon>
        <taxon>Magnoliopsida</taxon>
        <taxon>eudicotyledons</taxon>
        <taxon>Gunneridae</taxon>
        <taxon>Pentapetalae</taxon>
        <taxon>asterids</taxon>
        <taxon>lamiids</taxon>
        <taxon>Boraginales</taxon>
        <taxon>Boraginaceae</taxon>
        <taxon>Boraginoideae</taxon>
        <taxon>Lithospermeae</taxon>
        <taxon>Lithospermum</taxon>
    </lineage>
</organism>
<comment type="caution">
    <text evidence="2">The sequence shown here is derived from an EMBL/GenBank/DDBJ whole genome shotgun (WGS) entry which is preliminary data.</text>
</comment>
<gene>
    <name evidence="2" type="ORF">LIER_22045</name>
</gene>
<evidence type="ECO:0000313" key="3">
    <source>
        <dbReference type="Proteomes" id="UP001454036"/>
    </source>
</evidence>
<reference evidence="2 3" key="1">
    <citation type="submission" date="2024-01" db="EMBL/GenBank/DDBJ databases">
        <title>The complete chloroplast genome sequence of Lithospermum erythrorhizon: insights into the phylogenetic relationship among Boraginaceae species and the maternal lineages of purple gromwells.</title>
        <authorList>
            <person name="Okada T."/>
            <person name="Watanabe K."/>
        </authorList>
    </citation>
    <scope>NUCLEOTIDE SEQUENCE [LARGE SCALE GENOMIC DNA]</scope>
</reference>
<evidence type="ECO:0000256" key="1">
    <source>
        <dbReference type="SAM" id="MobiDB-lite"/>
    </source>
</evidence>
<feature type="region of interest" description="Disordered" evidence="1">
    <location>
        <begin position="47"/>
        <end position="70"/>
    </location>
</feature>
<dbReference type="AlphaFoldDB" id="A0AAV3QSC6"/>
<keyword evidence="3" id="KW-1185">Reference proteome</keyword>
<sequence>MAGGGILKDTPPSLPNRDNSPVHTIDANTLSQEETQDDIFEEIDNFPSQTLAPMPILRQEVPAGSSNQVI</sequence>